<evidence type="ECO:0000313" key="2">
    <source>
        <dbReference type="EMBL" id="ATB42450.1"/>
    </source>
</evidence>
<dbReference type="KEGG" id="cfus:CYFUS_007928"/>
<dbReference type="AlphaFoldDB" id="A0A250JFS0"/>
<proteinExistence type="predicted"/>
<feature type="chain" id="PRO_5013213467" evidence="1">
    <location>
        <begin position="18"/>
        <end position="233"/>
    </location>
</feature>
<dbReference type="RefSeq" id="WP_095990007.1">
    <property type="nucleotide sequence ID" value="NZ_CP022098.1"/>
</dbReference>
<protein>
    <submittedName>
        <fullName evidence="2">Uncharacterized protein</fullName>
    </submittedName>
</protein>
<dbReference type="EMBL" id="CP022098">
    <property type="protein sequence ID" value="ATB42450.1"/>
    <property type="molecule type" value="Genomic_DNA"/>
</dbReference>
<dbReference type="Proteomes" id="UP000217257">
    <property type="component" value="Chromosome"/>
</dbReference>
<evidence type="ECO:0000313" key="3">
    <source>
        <dbReference type="Proteomes" id="UP000217257"/>
    </source>
</evidence>
<accession>A0A250JFS0</accession>
<reference evidence="2 3" key="1">
    <citation type="submission" date="2017-06" db="EMBL/GenBank/DDBJ databases">
        <title>Sequencing and comparative analysis of myxobacterial genomes.</title>
        <authorList>
            <person name="Rupp O."/>
            <person name="Goesmann A."/>
            <person name="Sogaard-Andersen L."/>
        </authorList>
    </citation>
    <scope>NUCLEOTIDE SEQUENCE [LARGE SCALE GENOMIC DNA]</scope>
    <source>
        <strain evidence="2 3">DSM 52655</strain>
    </source>
</reference>
<organism evidence="2 3">
    <name type="scientific">Cystobacter fuscus</name>
    <dbReference type="NCBI Taxonomy" id="43"/>
    <lineage>
        <taxon>Bacteria</taxon>
        <taxon>Pseudomonadati</taxon>
        <taxon>Myxococcota</taxon>
        <taxon>Myxococcia</taxon>
        <taxon>Myxococcales</taxon>
        <taxon>Cystobacterineae</taxon>
        <taxon>Archangiaceae</taxon>
        <taxon>Cystobacter</taxon>
    </lineage>
</organism>
<sequence>MRLPLLLLLLVSGLARAEQTCATPTENHQRLAFIQSHLSEDAHRARIWMGAWGAGYGVLTLGQLAAVPAVPSGEQVDLYVGALSSAGGLAALLALPLDVMTDSLTLDTLAREHPSEVDCDVLAEAERLLVRSAESEALGRSWLMHGANVLYGLLSGLVLGLAFDRWVSGAVTAVTGILIGEAMILTQPFGAEETLRRYREGAWRASRGAPSPAWNLQVAVAPSRIGVQLHVSF</sequence>
<feature type="signal peptide" evidence="1">
    <location>
        <begin position="1"/>
        <end position="17"/>
    </location>
</feature>
<keyword evidence="1" id="KW-0732">Signal</keyword>
<evidence type="ECO:0000256" key="1">
    <source>
        <dbReference type="SAM" id="SignalP"/>
    </source>
</evidence>
<gene>
    <name evidence="2" type="ORF">CYFUS_007928</name>
</gene>
<name>A0A250JFS0_9BACT</name>